<proteinExistence type="predicted"/>
<keyword evidence="1" id="KW-0479">Metal-binding</keyword>
<evidence type="ECO:0000256" key="2">
    <source>
        <dbReference type="ARBA" id="ARBA00022771"/>
    </source>
</evidence>
<evidence type="ECO:0000313" key="8">
    <source>
        <dbReference type="RefSeq" id="XP_050555594.1"/>
    </source>
</evidence>
<gene>
    <name evidence="8" type="primary">LOC126911613</name>
</gene>
<evidence type="ECO:0000259" key="6">
    <source>
        <dbReference type="PROSITE" id="PS50950"/>
    </source>
</evidence>
<dbReference type="InterPro" id="IPR006612">
    <property type="entry name" value="THAP_Znf"/>
</dbReference>
<dbReference type="GeneID" id="126911613"/>
<sequence length="219" mass="25598">MSQKTFNKCYFGCSCNDNDPLHKFPNPNSLKLEQIDRFKQWKSVLKPADQEKGDDYICKKFRICGRHFNKSYRLPSHYLTQNAVPTLFLGHSMNAEVDIYSDPTPGPSNLTDVVSDYVEPAPIYCTPEKRRSMSYMNTKNKIMDITTKRTIIRLKNGIEKLRKKYKHQKTLMQCAKQIAMKESFLKFAEKLPETSRLFTLLQIKGLKKPKGRRFSEKEK</sequence>
<keyword evidence="3" id="KW-0862">Zinc</keyword>
<dbReference type="SMART" id="SM00980">
    <property type="entry name" value="THAP"/>
    <property type="match status" value="1"/>
</dbReference>
<keyword evidence="2 5" id="KW-0863">Zinc-finger</keyword>
<dbReference type="Proteomes" id="UP000829999">
    <property type="component" value="Chromosome 2"/>
</dbReference>
<evidence type="ECO:0000256" key="5">
    <source>
        <dbReference type="PROSITE-ProRule" id="PRU00309"/>
    </source>
</evidence>
<dbReference type="SUPFAM" id="SSF57716">
    <property type="entry name" value="Glucocorticoid receptor-like (DNA-binding domain)"/>
    <property type="match status" value="1"/>
</dbReference>
<reference evidence="8" key="1">
    <citation type="submission" date="2025-08" db="UniProtKB">
        <authorList>
            <consortium name="RefSeq"/>
        </authorList>
    </citation>
    <scope>IDENTIFICATION</scope>
    <source>
        <tissue evidence="8">Whole larval tissue</tissue>
    </source>
</reference>
<dbReference type="RefSeq" id="XP_050555594.1">
    <property type="nucleotide sequence ID" value="XM_050699637.1"/>
</dbReference>
<dbReference type="SMART" id="SM00692">
    <property type="entry name" value="DM3"/>
    <property type="match status" value="1"/>
</dbReference>
<dbReference type="GO" id="GO:0008270">
    <property type="term" value="F:zinc ion binding"/>
    <property type="evidence" value="ECO:0007669"/>
    <property type="project" value="UniProtKB-KW"/>
</dbReference>
<keyword evidence="7" id="KW-1185">Reference proteome</keyword>
<evidence type="ECO:0000313" key="7">
    <source>
        <dbReference type="Proteomes" id="UP000829999"/>
    </source>
</evidence>
<feature type="domain" description="THAP-type" evidence="6">
    <location>
        <begin position="1"/>
        <end position="88"/>
    </location>
</feature>
<organism evidence="7 8">
    <name type="scientific">Spodoptera frugiperda</name>
    <name type="common">Fall armyworm</name>
    <dbReference type="NCBI Taxonomy" id="7108"/>
    <lineage>
        <taxon>Eukaryota</taxon>
        <taxon>Metazoa</taxon>
        <taxon>Ecdysozoa</taxon>
        <taxon>Arthropoda</taxon>
        <taxon>Hexapoda</taxon>
        <taxon>Insecta</taxon>
        <taxon>Pterygota</taxon>
        <taxon>Neoptera</taxon>
        <taxon>Endopterygota</taxon>
        <taxon>Lepidoptera</taxon>
        <taxon>Glossata</taxon>
        <taxon>Ditrysia</taxon>
        <taxon>Noctuoidea</taxon>
        <taxon>Noctuidae</taxon>
        <taxon>Amphipyrinae</taxon>
        <taxon>Spodoptera</taxon>
    </lineage>
</organism>
<dbReference type="PROSITE" id="PS50950">
    <property type="entry name" value="ZF_THAP"/>
    <property type="match status" value="1"/>
</dbReference>
<protein>
    <submittedName>
        <fullName evidence="8">Uncharacterized protein LOC126911613 isoform X2</fullName>
    </submittedName>
</protein>
<keyword evidence="4 5" id="KW-0238">DNA-binding</keyword>
<dbReference type="GO" id="GO:0003677">
    <property type="term" value="F:DNA binding"/>
    <property type="evidence" value="ECO:0007669"/>
    <property type="project" value="UniProtKB-UniRule"/>
</dbReference>
<dbReference type="Pfam" id="PF05485">
    <property type="entry name" value="THAP"/>
    <property type="match status" value="1"/>
</dbReference>
<accession>A0A9R0DYF9</accession>
<dbReference type="AlphaFoldDB" id="A0A9R0DYF9"/>
<name>A0A9R0DYF9_SPOFR</name>
<evidence type="ECO:0000256" key="1">
    <source>
        <dbReference type="ARBA" id="ARBA00022723"/>
    </source>
</evidence>
<evidence type="ECO:0000256" key="3">
    <source>
        <dbReference type="ARBA" id="ARBA00022833"/>
    </source>
</evidence>
<evidence type="ECO:0000256" key="4">
    <source>
        <dbReference type="ARBA" id="ARBA00023125"/>
    </source>
</evidence>